<feature type="transmembrane region" description="Helical" evidence="9">
    <location>
        <begin position="144"/>
        <end position="167"/>
    </location>
</feature>
<evidence type="ECO:0000256" key="3">
    <source>
        <dbReference type="ARBA" id="ARBA00022475"/>
    </source>
</evidence>
<reference evidence="10" key="1">
    <citation type="submission" date="2020-05" db="EMBL/GenBank/DDBJ databases">
        <authorList>
            <person name="Chiriac C."/>
            <person name="Salcher M."/>
            <person name="Ghai R."/>
            <person name="Kavagutti S V."/>
        </authorList>
    </citation>
    <scope>NUCLEOTIDE SEQUENCE</scope>
</reference>
<accession>A0A6J5ZJR1</accession>
<dbReference type="GO" id="GO:0022857">
    <property type="term" value="F:transmembrane transporter activity"/>
    <property type="evidence" value="ECO:0007669"/>
    <property type="project" value="InterPro"/>
</dbReference>
<proteinExistence type="inferred from homology"/>
<feature type="transmembrane region" description="Helical" evidence="9">
    <location>
        <begin position="63"/>
        <end position="91"/>
    </location>
</feature>
<keyword evidence="3" id="KW-1003">Cell membrane</keyword>
<dbReference type="EMBL" id="CAFAAO010000001">
    <property type="protein sequence ID" value="CAB4792762.1"/>
    <property type="molecule type" value="Genomic_DNA"/>
</dbReference>
<feature type="transmembrane region" description="Helical" evidence="9">
    <location>
        <begin position="232"/>
        <end position="257"/>
    </location>
</feature>
<feature type="transmembrane region" description="Helical" evidence="9">
    <location>
        <begin position="29"/>
        <end position="51"/>
    </location>
</feature>
<evidence type="ECO:0000313" key="14">
    <source>
        <dbReference type="EMBL" id="CAB4846116.1"/>
    </source>
</evidence>
<dbReference type="GO" id="GO:0006865">
    <property type="term" value="P:amino acid transport"/>
    <property type="evidence" value="ECO:0007669"/>
    <property type="project" value="UniProtKB-KW"/>
</dbReference>
<dbReference type="InterPro" id="IPR001851">
    <property type="entry name" value="ABC_transp_permease"/>
</dbReference>
<evidence type="ECO:0000313" key="13">
    <source>
        <dbReference type="EMBL" id="CAB4792762.1"/>
    </source>
</evidence>
<evidence type="ECO:0000256" key="2">
    <source>
        <dbReference type="ARBA" id="ARBA00022448"/>
    </source>
</evidence>
<evidence type="ECO:0000313" key="15">
    <source>
        <dbReference type="EMBL" id="CAB5028570.1"/>
    </source>
</evidence>
<evidence type="ECO:0000313" key="16">
    <source>
        <dbReference type="EMBL" id="CAB5049410.1"/>
    </source>
</evidence>
<name>A0A6J5ZJR1_9ZZZZ</name>
<keyword evidence="5" id="KW-0029">Amino-acid transport</keyword>
<evidence type="ECO:0000313" key="10">
    <source>
        <dbReference type="EMBL" id="CAB4341422.1"/>
    </source>
</evidence>
<dbReference type="EMBL" id="CAEZZD010000053">
    <property type="protein sequence ID" value="CAB4746529.1"/>
    <property type="molecule type" value="Genomic_DNA"/>
</dbReference>
<dbReference type="CDD" id="cd06582">
    <property type="entry name" value="TM_PBP1_LivH_like"/>
    <property type="match status" value="1"/>
</dbReference>
<evidence type="ECO:0000256" key="1">
    <source>
        <dbReference type="ARBA" id="ARBA00004651"/>
    </source>
</evidence>
<keyword evidence="2" id="KW-0813">Transport</keyword>
<evidence type="ECO:0000256" key="7">
    <source>
        <dbReference type="ARBA" id="ARBA00023136"/>
    </source>
</evidence>
<evidence type="ECO:0000256" key="6">
    <source>
        <dbReference type="ARBA" id="ARBA00022989"/>
    </source>
</evidence>
<evidence type="ECO:0000256" key="5">
    <source>
        <dbReference type="ARBA" id="ARBA00022970"/>
    </source>
</evidence>
<dbReference type="EMBL" id="CAFBIX010000003">
    <property type="protein sequence ID" value="CAB4846116.1"/>
    <property type="molecule type" value="Genomic_DNA"/>
</dbReference>
<evidence type="ECO:0000256" key="4">
    <source>
        <dbReference type="ARBA" id="ARBA00022692"/>
    </source>
</evidence>
<keyword evidence="4 9" id="KW-0812">Transmembrane</keyword>
<dbReference type="PANTHER" id="PTHR11795:SF445">
    <property type="entry name" value="AMINO ACID ABC TRANSPORTER PERMEASE PROTEIN"/>
    <property type="match status" value="1"/>
</dbReference>
<evidence type="ECO:0000313" key="11">
    <source>
        <dbReference type="EMBL" id="CAB4343854.1"/>
    </source>
</evidence>
<comment type="subcellular location">
    <subcellularLocation>
        <location evidence="1">Cell membrane</location>
        <topology evidence="1">Multi-pass membrane protein</topology>
    </subcellularLocation>
</comment>
<evidence type="ECO:0000256" key="9">
    <source>
        <dbReference type="SAM" id="Phobius"/>
    </source>
</evidence>
<dbReference type="GO" id="GO:0005886">
    <property type="term" value="C:plasma membrane"/>
    <property type="evidence" value="ECO:0007669"/>
    <property type="project" value="UniProtKB-SubCell"/>
</dbReference>
<sequence>MIELLASALVLASMYGLVAVGISLTWSSVGMLNLAQGFVFTAGGYVAYLFAQYMAKNFSIRDGLILSLGVVVLGMLGSAVAGLLVGGLAFLPLHDRINFPVRGLIATLAISIIGTQIFMVIFGPQSKPLPQIFGIKRLKFGEFSIAYGQIGTIVVATIVLLLVTLWMRNSRRGLQMRAMMMNPLGANMVGVSVRTTGMIALALSGALSGLASVLLGQIFFVSPTSGVQPLIVGLIISLAGGLGSMPGTVAAAVLLGLVEAVTARYAEQSLVPFAQFALVIAILTFRPRGLGGVLEDVRE</sequence>
<evidence type="ECO:0000313" key="12">
    <source>
        <dbReference type="EMBL" id="CAB4746529.1"/>
    </source>
</evidence>
<protein>
    <submittedName>
        <fullName evidence="10">Unannotated protein</fullName>
    </submittedName>
</protein>
<dbReference type="Pfam" id="PF02653">
    <property type="entry name" value="BPD_transp_2"/>
    <property type="match status" value="1"/>
</dbReference>
<dbReference type="PANTHER" id="PTHR11795">
    <property type="entry name" value="BRANCHED-CHAIN AMINO ACID TRANSPORT SYSTEM PERMEASE PROTEIN LIVH"/>
    <property type="match status" value="1"/>
</dbReference>
<evidence type="ECO:0000256" key="8">
    <source>
        <dbReference type="ARBA" id="ARBA00037998"/>
    </source>
</evidence>
<dbReference type="EMBL" id="CAESAD010000007">
    <property type="protein sequence ID" value="CAB4341422.1"/>
    <property type="molecule type" value="Genomic_DNA"/>
</dbReference>
<dbReference type="AlphaFoldDB" id="A0A6J5ZJR1"/>
<comment type="similarity">
    <text evidence="8">Belongs to the binding-protein-dependent transport system permease family. LivHM subfamily.</text>
</comment>
<organism evidence="10">
    <name type="scientific">freshwater metagenome</name>
    <dbReference type="NCBI Taxonomy" id="449393"/>
    <lineage>
        <taxon>unclassified sequences</taxon>
        <taxon>metagenomes</taxon>
        <taxon>ecological metagenomes</taxon>
    </lineage>
</organism>
<feature type="transmembrane region" description="Helical" evidence="9">
    <location>
        <begin position="198"/>
        <end position="220"/>
    </location>
</feature>
<dbReference type="EMBL" id="CAESAI010000046">
    <property type="protein sequence ID" value="CAB4343854.1"/>
    <property type="molecule type" value="Genomic_DNA"/>
</dbReference>
<keyword evidence="7 9" id="KW-0472">Membrane</keyword>
<dbReference type="EMBL" id="CAFBPK010000031">
    <property type="protein sequence ID" value="CAB5028570.1"/>
    <property type="molecule type" value="Genomic_DNA"/>
</dbReference>
<dbReference type="InterPro" id="IPR052157">
    <property type="entry name" value="BCAA_transport_permease"/>
</dbReference>
<feature type="transmembrane region" description="Helical" evidence="9">
    <location>
        <begin position="103"/>
        <end position="123"/>
    </location>
</feature>
<dbReference type="EMBL" id="CAFBQG010000084">
    <property type="protein sequence ID" value="CAB5049410.1"/>
    <property type="molecule type" value="Genomic_DNA"/>
</dbReference>
<gene>
    <name evidence="12" type="ORF">UFOPK2824_00469</name>
    <name evidence="13" type="ORF">UFOPK3037_00054</name>
    <name evidence="14" type="ORF">UFOPK3278_00213</name>
    <name evidence="11" type="ORF">UFOPK3406_01294</name>
    <name evidence="10" type="ORF">UFOPK3925_01022</name>
    <name evidence="15" type="ORF">UFOPK4097_01425</name>
    <name evidence="16" type="ORF">UFOPK4301_00776</name>
</gene>
<keyword evidence="6 9" id="KW-1133">Transmembrane helix</keyword>